<dbReference type="PROSITE" id="PS51725">
    <property type="entry name" value="ABM"/>
    <property type="match status" value="1"/>
</dbReference>
<sequence>MIAVIFEVVPTKEGKEEYLHVAAEMRQYLEGRKGLISIERFQSLTDDGKVLSLSFWDDMASITQWRNQMAHSIAEQTGIVPCLFNAYRIRVAEVVQDYSETVHEAAE</sequence>
<dbReference type="SUPFAM" id="SSF54909">
    <property type="entry name" value="Dimeric alpha+beta barrel"/>
    <property type="match status" value="1"/>
</dbReference>
<reference evidence="2" key="2">
    <citation type="submission" date="2019-04" db="EMBL/GenBank/DDBJ databases">
        <authorList>
            <person name="Zou H."/>
        </authorList>
    </citation>
    <scope>NUCLEOTIDE SEQUENCE</scope>
    <source>
        <strain evidence="2">2015oxa</strain>
    </source>
</reference>
<dbReference type="GO" id="GO:0004497">
    <property type="term" value="F:monooxygenase activity"/>
    <property type="evidence" value="ECO:0007669"/>
    <property type="project" value="UniProtKB-KW"/>
</dbReference>
<dbReference type="EMBL" id="JASGOQ010000001">
    <property type="protein sequence ID" value="MDV5392800.1"/>
    <property type="molecule type" value="Genomic_DNA"/>
</dbReference>
<proteinExistence type="predicted"/>
<evidence type="ECO:0000259" key="1">
    <source>
        <dbReference type="PROSITE" id="PS51725"/>
    </source>
</evidence>
<dbReference type="AlphaFoldDB" id="A0A073KR26"/>
<reference evidence="4" key="4">
    <citation type="submission" date="2023-05" db="EMBL/GenBank/DDBJ databases">
        <title>Colonisation of extended spectrum b-lactamase- and carbapenemase-producing bacteria on hospital surfaces from low- and middle-income countries.</title>
        <authorList>
            <person name="Nieto-Rosado M."/>
            <person name="Sands K."/>
            <person name="Iregbu K."/>
            <person name="Zahra R."/>
            <person name="Mazarati J.B."/>
            <person name="Mehtar S."/>
            <person name="Barnards-Group B."/>
            <person name="Walsh T.R."/>
        </authorList>
    </citation>
    <scope>NUCLEOTIDE SEQUENCE</scope>
    <source>
        <strain evidence="4">PP-E493</strain>
    </source>
</reference>
<keyword evidence="4" id="KW-0560">Oxidoreductase</keyword>
<dbReference type="Proteomes" id="UP001159075">
    <property type="component" value="Unassembled WGS sequence"/>
</dbReference>
<dbReference type="Proteomes" id="UP001187859">
    <property type="component" value="Unassembled WGS sequence"/>
</dbReference>
<dbReference type="PANTHER" id="PTHR37811">
    <property type="entry name" value="BLL5343 PROTEIN"/>
    <property type="match status" value="1"/>
</dbReference>
<dbReference type="EMBL" id="SUNE01000006">
    <property type="protein sequence ID" value="MDG5900460.1"/>
    <property type="molecule type" value="Genomic_DNA"/>
</dbReference>
<evidence type="ECO:0000313" key="2">
    <source>
        <dbReference type="EMBL" id="MDG5900460.1"/>
    </source>
</evidence>
<dbReference type="OrthoDB" id="9797060at2"/>
<evidence type="ECO:0000313" key="5">
    <source>
        <dbReference type="Proteomes" id="UP001159075"/>
    </source>
</evidence>
<gene>
    <name evidence="2" type="ORF">E2650_11305</name>
    <name evidence="3" type="ORF">ODY93_12545</name>
    <name evidence="4" type="ORF">QM089_21630</name>
</gene>
<dbReference type="PANTHER" id="PTHR37811:SF2">
    <property type="entry name" value="ABM DOMAIN-CONTAINING PROTEIN"/>
    <property type="match status" value="1"/>
</dbReference>
<protein>
    <submittedName>
        <fullName evidence="4">Antibiotic biosynthesis monooxygenase</fullName>
        <ecNumber evidence="4">1.14.-.-</ecNumber>
    </submittedName>
</protein>
<evidence type="ECO:0000313" key="6">
    <source>
        <dbReference type="Proteomes" id="UP001187859"/>
    </source>
</evidence>
<dbReference type="RefSeq" id="WP_037413966.1">
    <property type="nucleotide sequence ID" value="NZ_AP025014.1"/>
</dbReference>
<dbReference type="EC" id="1.14.-.-" evidence="4"/>
<reference evidence="3 5" key="3">
    <citation type="submission" date="2022-09" db="EMBL/GenBank/DDBJ databases">
        <title>The outer-membrane cytochrome OmcA is essential for infection of Shewanella oneidensis by a zebrafish-associated bacteriophage.</title>
        <authorList>
            <person name="Grenfell A.W."/>
            <person name="Intile P."/>
            <person name="Mcfarlane J."/>
            <person name="Leung D."/>
            <person name="Abdalla K."/>
            <person name="Wold M."/>
            <person name="Kees E."/>
            <person name="Gralnick J."/>
        </authorList>
    </citation>
    <scope>NUCLEOTIDE SEQUENCE [LARGE SCALE GENOMIC DNA]</scope>
    <source>
        <strain evidence="3 5">NF-5</strain>
    </source>
</reference>
<keyword evidence="5" id="KW-1185">Reference proteome</keyword>
<evidence type="ECO:0000313" key="4">
    <source>
        <dbReference type="EMBL" id="MDV5392800.1"/>
    </source>
</evidence>
<dbReference type="InterPro" id="IPR007138">
    <property type="entry name" value="ABM_dom"/>
</dbReference>
<keyword evidence="4" id="KW-0503">Monooxygenase</keyword>
<accession>A0A073KR26</accession>
<organism evidence="4 6">
    <name type="scientific">Shewanella xiamenensis</name>
    <dbReference type="NCBI Taxonomy" id="332186"/>
    <lineage>
        <taxon>Bacteria</taxon>
        <taxon>Pseudomonadati</taxon>
        <taxon>Pseudomonadota</taxon>
        <taxon>Gammaproteobacteria</taxon>
        <taxon>Alteromonadales</taxon>
        <taxon>Shewanellaceae</taxon>
        <taxon>Shewanella</taxon>
    </lineage>
</organism>
<name>A0A073KR26_9GAMM</name>
<dbReference type="Pfam" id="PF03992">
    <property type="entry name" value="ABM"/>
    <property type="match status" value="1"/>
</dbReference>
<dbReference type="Proteomes" id="UP001152518">
    <property type="component" value="Unassembled WGS sequence"/>
</dbReference>
<dbReference type="InterPro" id="IPR011008">
    <property type="entry name" value="Dimeric_a/b-barrel"/>
</dbReference>
<comment type="caution">
    <text evidence="4">The sequence shown here is derived from an EMBL/GenBank/DDBJ whole genome shotgun (WGS) entry which is preliminary data.</text>
</comment>
<dbReference type="EMBL" id="JAOTLW010000012">
    <property type="protein sequence ID" value="MDI5832398.1"/>
    <property type="molecule type" value="Genomic_DNA"/>
</dbReference>
<reference evidence="2" key="1">
    <citation type="journal article" date="2019" name="Int J Environ Res Public Health">
        <title>Characterization of Chromosome-Mediated BlaOXA-894 in Shewanella xiamenensis Isolated from Pig Wastewater.</title>
        <authorList>
            <person name="Zou H."/>
            <person name="Zhou Z."/>
            <person name="Xia H."/>
            <person name="Zhao Q."/>
            <person name="Li X."/>
        </authorList>
    </citation>
    <scope>NUCLEOTIDE SEQUENCE</scope>
    <source>
        <strain evidence="2">2015oxa</strain>
    </source>
</reference>
<dbReference type="Gene3D" id="3.30.70.100">
    <property type="match status" value="1"/>
</dbReference>
<feature type="domain" description="ABM" evidence="1">
    <location>
        <begin position="2"/>
        <end position="91"/>
    </location>
</feature>
<evidence type="ECO:0000313" key="3">
    <source>
        <dbReference type="EMBL" id="MDI5832398.1"/>
    </source>
</evidence>
<dbReference type="InterPro" id="IPR052936">
    <property type="entry name" value="Jasmonate_Hydroxylase-like"/>
</dbReference>